<name>A0ABV8MLS0_9NEIS</name>
<reference evidence="2" key="1">
    <citation type="journal article" date="2019" name="Int. J. Syst. Evol. Microbiol.">
        <title>The Global Catalogue of Microorganisms (GCM) 10K type strain sequencing project: providing services to taxonomists for standard genome sequencing and annotation.</title>
        <authorList>
            <consortium name="The Broad Institute Genomics Platform"/>
            <consortium name="The Broad Institute Genome Sequencing Center for Infectious Disease"/>
            <person name="Wu L."/>
            <person name="Ma J."/>
        </authorList>
    </citation>
    <scope>NUCLEOTIDE SEQUENCE [LARGE SCALE GENOMIC DNA]</scope>
    <source>
        <strain evidence="2">LMG 29894</strain>
    </source>
</reference>
<dbReference type="RefSeq" id="WP_378160687.1">
    <property type="nucleotide sequence ID" value="NZ_JBHSBU010000001.1"/>
</dbReference>
<dbReference type="EMBL" id="JBHSBU010000001">
    <property type="protein sequence ID" value="MFC4158234.1"/>
    <property type="molecule type" value="Genomic_DNA"/>
</dbReference>
<keyword evidence="2" id="KW-1185">Reference proteome</keyword>
<sequence length="139" mass="14987">MTETTQPARTRNTASSPIGKFLKKLRIDHDEVSTQMAGRLGVSTNLLSDVETGKKPVPDSWPALIAEHYELSGAALEELRRVAVPSSYTIKLSPEATPLQRAAAEAVAQRWGRIDDDGAVALLELLDDITPDAPEVTPA</sequence>
<dbReference type="CDD" id="cd00093">
    <property type="entry name" value="HTH_XRE"/>
    <property type="match status" value="1"/>
</dbReference>
<protein>
    <submittedName>
        <fullName evidence="1">Helix-turn-helix domain-containing protein</fullName>
    </submittedName>
</protein>
<proteinExistence type="predicted"/>
<accession>A0ABV8MLS0</accession>
<dbReference type="InterPro" id="IPR010982">
    <property type="entry name" value="Lambda_DNA-bd_dom_sf"/>
</dbReference>
<dbReference type="Proteomes" id="UP001595791">
    <property type="component" value="Unassembled WGS sequence"/>
</dbReference>
<evidence type="ECO:0000313" key="1">
    <source>
        <dbReference type="EMBL" id="MFC4158234.1"/>
    </source>
</evidence>
<dbReference type="SUPFAM" id="SSF47413">
    <property type="entry name" value="lambda repressor-like DNA-binding domains"/>
    <property type="match status" value="1"/>
</dbReference>
<organism evidence="1 2">
    <name type="scientific">Chitinimonas lacunae</name>
    <dbReference type="NCBI Taxonomy" id="1963018"/>
    <lineage>
        <taxon>Bacteria</taxon>
        <taxon>Pseudomonadati</taxon>
        <taxon>Pseudomonadota</taxon>
        <taxon>Betaproteobacteria</taxon>
        <taxon>Neisseriales</taxon>
        <taxon>Chitinibacteraceae</taxon>
        <taxon>Chitinimonas</taxon>
    </lineage>
</organism>
<comment type="caution">
    <text evidence="1">The sequence shown here is derived from an EMBL/GenBank/DDBJ whole genome shotgun (WGS) entry which is preliminary data.</text>
</comment>
<evidence type="ECO:0000313" key="2">
    <source>
        <dbReference type="Proteomes" id="UP001595791"/>
    </source>
</evidence>
<dbReference type="Pfam" id="PF13560">
    <property type="entry name" value="HTH_31"/>
    <property type="match status" value="1"/>
</dbReference>
<gene>
    <name evidence="1" type="ORF">ACFOW7_02565</name>
</gene>
<dbReference type="Gene3D" id="1.10.260.40">
    <property type="entry name" value="lambda repressor-like DNA-binding domains"/>
    <property type="match status" value="1"/>
</dbReference>
<dbReference type="InterPro" id="IPR001387">
    <property type="entry name" value="Cro/C1-type_HTH"/>
</dbReference>